<evidence type="ECO:0000256" key="2">
    <source>
        <dbReference type="ARBA" id="ARBA00022803"/>
    </source>
</evidence>
<feature type="coiled-coil region" evidence="4">
    <location>
        <begin position="478"/>
        <end position="519"/>
    </location>
</feature>
<dbReference type="PROSITE" id="PS50005">
    <property type="entry name" value="TPR"/>
    <property type="match status" value="9"/>
</dbReference>
<dbReference type="PROSITE" id="PS50293">
    <property type="entry name" value="TPR_REGION"/>
    <property type="match status" value="5"/>
</dbReference>
<dbReference type="EMBL" id="CAJJDN010000152">
    <property type="protein sequence ID" value="CAD8124540.1"/>
    <property type="molecule type" value="Genomic_DNA"/>
</dbReference>
<name>A0A8S1RC64_9CILI</name>
<comment type="caution">
    <text evidence="6">The sequence shown here is derived from an EMBL/GenBank/DDBJ whole genome shotgun (WGS) entry which is preliminary data.</text>
</comment>
<sequence length="764" mass="89669">MKQDLVKNLDSSKQGISNHQKANEHYKKSQFLKENNKIEEAINEVSNSLKFNTQFNEAYTLRGELYLEKNQLKEAFNDFNKAIELNQTASENYYFRGTIFWKQEKFEKSLEDCQKAIRLNPKYALAYNRIGTVLVDQGKQSDAMVQYTKAIEIDPKCEYAYMNRGLLFEDLKQNDRALDDYNTAIKLNPERSVAYNNRGILLFYIGKFQEALMDYDQAIKINPLNVGVFNNRARLFSMIGQQDNALKDLNKALEINPEHPNSFNNRGQLFSEKEQYDLAIKDFNKAIELNPQHALAYFNRANLYEVTEQREKALKDYNKAIELDPEYPSSYNNRGMLLKIIGKSEEALQDYQKAIMLSSNNPLYFANIGDIYYSNQSYHQATQYYNQSLLLLQQLTLQLQTELNLTNDNLSFIKGKIEILLLIQQDINKIKSDLELLPGKFQKNKKVSILYSEKINNIEQQVIKKLNTSSSKEYQYQQQNLLETLREMQLDLKIVRKEIIQLKQENVELRQKIQQLEFQDRYIIDQSMVELKKQENQHQFIYYKALFWRLYYYLQAMAQISTDLYQFNKDAMIESTSENVMNIVQKVFNVGTSALGSVPIVGNTFMIINAALDFTLEYKKENKFKRRLIRLNNILRIFAINPSDLEIEVQMAAIQLSKQQEKNFKQKQKSQFTEFVDQLAQKENQIYESNFHWQNGTEDALYILKYLEENNSQILGENFEQKKLREILVEAVKQNQEDYIISSQNNQSKQVERVSSGCSPCLIY</sequence>
<feature type="repeat" description="TPR" evidence="3">
    <location>
        <begin position="226"/>
        <end position="259"/>
    </location>
</feature>
<gene>
    <name evidence="6" type="ORF">PSON_ATCC_30995.1.T1520004</name>
</gene>
<feature type="repeat" description="TPR" evidence="3">
    <location>
        <begin position="294"/>
        <end position="327"/>
    </location>
</feature>
<dbReference type="Pfam" id="PF00515">
    <property type="entry name" value="TPR_1"/>
    <property type="match status" value="5"/>
</dbReference>
<dbReference type="PANTHER" id="PTHR44858:SF1">
    <property type="entry name" value="UDP-N-ACETYLGLUCOSAMINE--PEPTIDE N-ACETYLGLUCOSAMINYLTRANSFERASE SPINDLY-RELATED"/>
    <property type="match status" value="1"/>
</dbReference>
<feature type="repeat" description="TPR" evidence="3">
    <location>
        <begin position="192"/>
        <end position="225"/>
    </location>
</feature>
<keyword evidence="1" id="KW-0677">Repeat</keyword>
<protein>
    <recommendedName>
        <fullName evidence="8">Tetratricopeptide repeat protein</fullName>
    </recommendedName>
</protein>
<accession>A0A8S1RC64</accession>
<feature type="repeat" description="TPR" evidence="3">
    <location>
        <begin position="124"/>
        <end position="157"/>
    </location>
</feature>
<evidence type="ECO:0000256" key="3">
    <source>
        <dbReference type="PROSITE-ProRule" id="PRU00339"/>
    </source>
</evidence>
<dbReference type="Pfam" id="PF13181">
    <property type="entry name" value="TPR_8"/>
    <property type="match status" value="3"/>
</dbReference>
<dbReference type="PANTHER" id="PTHR44858">
    <property type="entry name" value="TETRATRICOPEPTIDE REPEAT PROTEIN 6"/>
    <property type="match status" value="1"/>
</dbReference>
<keyword evidence="7" id="KW-1185">Reference proteome</keyword>
<feature type="repeat" description="TPR" evidence="3">
    <location>
        <begin position="90"/>
        <end position="123"/>
    </location>
</feature>
<proteinExistence type="predicted"/>
<evidence type="ECO:0000313" key="7">
    <source>
        <dbReference type="Proteomes" id="UP000692954"/>
    </source>
</evidence>
<evidence type="ECO:0008006" key="8">
    <source>
        <dbReference type="Google" id="ProtNLM"/>
    </source>
</evidence>
<feature type="region of interest" description="Disordered" evidence="5">
    <location>
        <begin position="1"/>
        <end position="29"/>
    </location>
</feature>
<feature type="repeat" description="TPR" evidence="3">
    <location>
        <begin position="158"/>
        <end position="191"/>
    </location>
</feature>
<dbReference type="InterPro" id="IPR050498">
    <property type="entry name" value="Ycf3"/>
</dbReference>
<evidence type="ECO:0000256" key="5">
    <source>
        <dbReference type="SAM" id="MobiDB-lite"/>
    </source>
</evidence>
<dbReference type="Proteomes" id="UP000692954">
    <property type="component" value="Unassembled WGS sequence"/>
</dbReference>
<dbReference type="AlphaFoldDB" id="A0A8S1RC64"/>
<dbReference type="Pfam" id="PF13414">
    <property type="entry name" value="TPR_11"/>
    <property type="match status" value="1"/>
</dbReference>
<organism evidence="6 7">
    <name type="scientific">Paramecium sonneborni</name>
    <dbReference type="NCBI Taxonomy" id="65129"/>
    <lineage>
        <taxon>Eukaryota</taxon>
        <taxon>Sar</taxon>
        <taxon>Alveolata</taxon>
        <taxon>Ciliophora</taxon>
        <taxon>Intramacronucleata</taxon>
        <taxon>Oligohymenophorea</taxon>
        <taxon>Peniculida</taxon>
        <taxon>Parameciidae</taxon>
        <taxon>Paramecium</taxon>
    </lineage>
</organism>
<dbReference type="OrthoDB" id="1926212at2759"/>
<evidence type="ECO:0000256" key="4">
    <source>
        <dbReference type="SAM" id="Coils"/>
    </source>
</evidence>
<feature type="repeat" description="TPR" evidence="3">
    <location>
        <begin position="328"/>
        <end position="361"/>
    </location>
</feature>
<evidence type="ECO:0000313" key="6">
    <source>
        <dbReference type="EMBL" id="CAD8124540.1"/>
    </source>
</evidence>
<feature type="repeat" description="TPR" evidence="3">
    <location>
        <begin position="56"/>
        <end position="89"/>
    </location>
</feature>
<dbReference type="SMART" id="SM00028">
    <property type="entry name" value="TPR"/>
    <property type="match status" value="11"/>
</dbReference>
<evidence type="ECO:0000256" key="1">
    <source>
        <dbReference type="ARBA" id="ARBA00022737"/>
    </source>
</evidence>
<keyword evidence="2 3" id="KW-0802">TPR repeat</keyword>
<keyword evidence="4" id="KW-0175">Coiled coil</keyword>
<feature type="compositionally biased region" description="Polar residues" evidence="5">
    <location>
        <begin position="9"/>
        <end position="20"/>
    </location>
</feature>
<feature type="repeat" description="TPR" evidence="3">
    <location>
        <begin position="260"/>
        <end position="293"/>
    </location>
</feature>
<reference evidence="6" key="1">
    <citation type="submission" date="2021-01" db="EMBL/GenBank/DDBJ databases">
        <authorList>
            <consortium name="Genoscope - CEA"/>
            <person name="William W."/>
        </authorList>
    </citation>
    <scope>NUCLEOTIDE SEQUENCE</scope>
</reference>
<dbReference type="InterPro" id="IPR019734">
    <property type="entry name" value="TPR_rpt"/>
</dbReference>